<comment type="caution">
    <text evidence="1">The sequence shown here is derived from an EMBL/GenBank/DDBJ whole genome shotgun (WGS) entry which is preliminary data.</text>
</comment>
<evidence type="ECO:0000313" key="1">
    <source>
        <dbReference type="EMBL" id="CAA0808593.1"/>
    </source>
</evidence>
<evidence type="ECO:0000313" key="2">
    <source>
        <dbReference type="Proteomes" id="UP001153555"/>
    </source>
</evidence>
<dbReference type="PANTHER" id="PTHR33103:SF27">
    <property type="entry name" value="OS04G0594700 PROTEIN"/>
    <property type="match status" value="1"/>
</dbReference>
<accession>A0A9N7MJT8</accession>
<evidence type="ECO:0008006" key="3">
    <source>
        <dbReference type="Google" id="ProtNLM"/>
    </source>
</evidence>
<dbReference type="Proteomes" id="UP001153555">
    <property type="component" value="Unassembled WGS sequence"/>
</dbReference>
<dbReference type="PANTHER" id="PTHR33103">
    <property type="entry name" value="OS01G0153900 PROTEIN"/>
    <property type="match status" value="1"/>
</dbReference>
<gene>
    <name evidence="1" type="ORF">SHERM_10823</name>
</gene>
<name>A0A9N7MJT8_STRHE</name>
<proteinExistence type="predicted"/>
<dbReference type="OrthoDB" id="1099638at2759"/>
<keyword evidence="2" id="KW-1185">Reference proteome</keyword>
<dbReference type="EMBL" id="CACSLK010003174">
    <property type="protein sequence ID" value="CAA0808593.1"/>
    <property type="molecule type" value="Genomic_DNA"/>
</dbReference>
<organism evidence="1 2">
    <name type="scientific">Striga hermonthica</name>
    <name type="common">Purple witchweed</name>
    <name type="synonym">Buchnera hermonthica</name>
    <dbReference type="NCBI Taxonomy" id="68872"/>
    <lineage>
        <taxon>Eukaryota</taxon>
        <taxon>Viridiplantae</taxon>
        <taxon>Streptophyta</taxon>
        <taxon>Embryophyta</taxon>
        <taxon>Tracheophyta</taxon>
        <taxon>Spermatophyta</taxon>
        <taxon>Magnoliopsida</taxon>
        <taxon>eudicotyledons</taxon>
        <taxon>Gunneridae</taxon>
        <taxon>Pentapetalae</taxon>
        <taxon>asterids</taxon>
        <taxon>lamiids</taxon>
        <taxon>Lamiales</taxon>
        <taxon>Orobanchaceae</taxon>
        <taxon>Buchnereae</taxon>
        <taxon>Striga</taxon>
    </lineage>
</organism>
<dbReference type="AlphaFoldDB" id="A0A9N7MJT8"/>
<dbReference type="Pfam" id="PF05056">
    <property type="entry name" value="DUF674"/>
    <property type="match status" value="1"/>
</dbReference>
<reference evidence="1" key="1">
    <citation type="submission" date="2019-12" db="EMBL/GenBank/DDBJ databases">
        <authorList>
            <person name="Scholes J."/>
        </authorList>
    </citation>
    <scope>NUCLEOTIDE SEQUENCE</scope>
</reference>
<sequence>MSNPKDFKFILKAMINKQKTKVLYVEADSDFVDVLLSFLTLPLGTIVRVLNKHYGDEAPVVGSLTTLYNGLRNLDNGLFLSEDCKNLLLNPIRSSEVECRRLKINVDDTPPTRYFKCGDTNCVFSKSSNVSTHFSGLKCDCGKPLDKKIYVRGYGDVCGGVFIASKASLIITDDLQVLPSVTSTFVQILRNLGITDTVGIEERSLTFGFNEIMDLLKGSLVSPAPLTELILDPKQMNHVAMKCEIGVLPVDLIKKQMEPFSAKNMTVKAIVSANKLLFAEVDSDFVDFLFSLLALPLGGVECLLGSDTCLTNIDNLYKSVSNMGMNKYLKNIDKTKAQLLQPKLPLCYYSRTHFLSLNANDFNYMYFSYDNGGSLPSSDSFSGYWVSSYKFPEGKVSNFNRQWVSTSTCAEGQAKYVKGPNMYMVTDNLTVTPLSSTSSFSVINSLKIQLSEVKELELVVGLEEALSILKASLTSSRALTDGLITPF</sequence>
<protein>
    <recommendedName>
        <fullName evidence="3">DUF674 family protein</fullName>
    </recommendedName>
</protein>
<dbReference type="InterPro" id="IPR007750">
    <property type="entry name" value="DUF674"/>
</dbReference>